<keyword evidence="4" id="KW-0547">Nucleotide-binding</keyword>
<dbReference type="InterPro" id="IPR036651">
    <property type="entry name" value="Gln_synt_N_sf"/>
</dbReference>
<accession>A0A3M0ACK8</accession>
<keyword evidence="6" id="KW-0460">Magnesium</keyword>
<keyword evidence="5" id="KW-0067">ATP-binding</keyword>
<dbReference type="InterPro" id="IPR008147">
    <property type="entry name" value="Gln_synt_N"/>
</dbReference>
<proteinExistence type="inferred from homology"/>
<dbReference type="Gene3D" id="3.30.590.10">
    <property type="entry name" value="Glutamine synthetase/guanido kinase, catalytic domain"/>
    <property type="match status" value="1"/>
</dbReference>
<evidence type="ECO:0000256" key="3">
    <source>
        <dbReference type="ARBA" id="ARBA00022598"/>
    </source>
</evidence>
<dbReference type="Gene3D" id="3.10.20.70">
    <property type="entry name" value="Glutamine synthetase, N-terminal domain"/>
    <property type="match status" value="1"/>
</dbReference>
<evidence type="ECO:0000256" key="8">
    <source>
        <dbReference type="RuleBase" id="RU000384"/>
    </source>
</evidence>
<evidence type="ECO:0000256" key="7">
    <source>
        <dbReference type="PROSITE-ProRule" id="PRU01330"/>
    </source>
</evidence>
<dbReference type="PANTHER" id="PTHR43785">
    <property type="entry name" value="GAMMA-GLUTAMYLPUTRESCINE SYNTHETASE"/>
    <property type="match status" value="1"/>
</dbReference>
<dbReference type="InterPro" id="IPR008146">
    <property type="entry name" value="Gln_synth_cat_dom"/>
</dbReference>
<dbReference type="OrthoDB" id="9789509at2"/>
<dbReference type="PROSITE" id="PS00181">
    <property type="entry name" value="GLNA_ATP"/>
    <property type="match status" value="1"/>
</dbReference>
<comment type="cofactor">
    <cofactor evidence="1">
        <name>Mg(2+)</name>
        <dbReference type="ChEBI" id="CHEBI:18420"/>
    </cofactor>
</comment>
<dbReference type="InterPro" id="IPR027303">
    <property type="entry name" value="Gln_synth_gly_rich_site"/>
</dbReference>
<name>A0A3M0ACK8_9GAMM</name>
<reference evidence="11 12" key="1">
    <citation type="submission" date="2018-10" db="EMBL/GenBank/DDBJ databases">
        <title>Genomic Encyclopedia of Type Strains, Phase IV (KMG-IV): sequencing the most valuable type-strain genomes for metagenomic binning, comparative biology and taxonomic classification.</title>
        <authorList>
            <person name="Goeker M."/>
        </authorList>
    </citation>
    <scope>NUCLEOTIDE SEQUENCE [LARGE SCALE GENOMIC DNA]</scope>
    <source>
        <strain evidence="11 12">DSM 25080</strain>
    </source>
</reference>
<sequence length="445" mass="50543">MTSITKWIEENRITEVECLMPDITGNARGKVMPASKFEREEMKLPEGILIQAVHGEWSDDYWELVDPTDRDMIMRPDPDTLCLVPWWDQEPTAQVIHDAYTPEGELHPLAVRSVLRRVLKRYEELGLRPVVAPEVEFYLVAKESNPDFELKPPVGRSGRPETARQSYSIDAVNEFDPVFEVMYDYCEAQGIDVDALIHESGAAQMEINFLHGDALRAADQVFMFKRIMREAAMRHDIYATFMAKPMKNEPGSALHFHQSLLDVETGQNVFSDENGEETELFHHYIAGLQKYSPALMPFFAPNVNSYRRIAPEISAPTSLHWGYDNRTVGLRVPLSGPEARRIENRFPGADANPYLAIAATLTAGLLGMEEKLKTTDAYVGNAYDEPIGLPRSLEEALRLLDECEEVKGVFGKSFCKAYHSVKMTEFEAFQQVISSWEREYLLLSV</sequence>
<keyword evidence="3" id="KW-0436">Ligase</keyword>
<evidence type="ECO:0000256" key="2">
    <source>
        <dbReference type="ARBA" id="ARBA00009897"/>
    </source>
</evidence>
<evidence type="ECO:0000259" key="10">
    <source>
        <dbReference type="PROSITE" id="PS51987"/>
    </source>
</evidence>
<dbReference type="GO" id="GO:0004356">
    <property type="term" value="F:glutamine synthetase activity"/>
    <property type="evidence" value="ECO:0007669"/>
    <property type="project" value="InterPro"/>
</dbReference>
<dbReference type="RefSeq" id="WP_121876495.1">
    <property type="nucleotide sequence ID" value="NZ_REFJ01000002.1"/>
</dbReference>
<dbReference type="PROSITE" id="PS51987">
    <property type="entry name" value="GS_CATALYTIC"/>
    <property type="match status" value="1"/>
</dbReference>
<dbReference type="Pfam" id="PF00120">
    <property type="entry name" value="Gln-synt_C"/>
    <property type="match status" value="1"/>
</dbReference>
<keyword evidence="12" id="KW-1185">Reference proteome</keyword>
<dbReference type="SMART" id="SM01230">
    <property type="entry name" value="Gln-synt_C"/>
    <property type="match status" value="1"/>
</dbReference>
<feature type="domain" description="GS beta-grasp" evidence="9">
    <location>
        <begin position="11"/>
        <end position="104"/>
    </location>
</feature>
<dbReference type="InterPro" id="IPR014746">
    <property type="entry name" value="Gln_synth/guanido_kin_cat_dom"/>
</dbReference>
<evidence type="ECO:0000313" key="11">
    <source>
        <dbReference type="EMBL" id="RMA81349.1"/>
    </source>
</evidence>
<dbReference type="EMBL" id="REFJ01000002">
    <property type="protein sequence ID" value="RMA81349.1"/>
    <property type="molecule type" value="Genomic_DNA"/>
</dbReference>
<dbReference type="GO" id="GO:0006598">
    <property type="term" value="P:polyamine catabolic process"/>
    <property type="evidence" value="ECO:0007669"/>
    <property type="project" value="TreeGrafter"/>
</dbReference>
<dbReference type="FunFam" id="3.30.590.10:FF:000005">
    <property type="entry name" value="Probable glutamine synthetase"/>
    <property type="match status" value="1"/>
</dbReference>
<feature type="domain" description="GS catalytic" evidence="10">
    <location>
        <begin position="111"/>
        <end position="445"/>
    </location>
</feature>
<dbReference type="SUPFAM" id="SSF55931">
    <property type="entry name" value="Glutamine synthetase/guanido kinase"/>
    <property type="match status" value="1"/>
</dbReference>
<gene>
    <name evidence="11" type="ORF">DFR27_1166</name>
</gene>
<evidence type="ECO:0000313" key="12">
    <source>
        <dbReference type="Proteomes" id="UP000267187"/>
    </source>
</evidence>
<organism evidence="11 12">
    <name type="scientific">Umboniibacter marinipuniceus</name>
    <dbReference type="NCBI Taxonomy" id="569599"/>
    <lineage>
        <taxon>Bacteria</taxon>
        <taxon>Pseudomonadati</taxon>
        <taxon>Pseudomonadota</taxon>
        <taxon>Gammaproteobacteria</taxon>
        <taxon>Cellvibrionales</taxon>
        <taxon>Cellvibrionaceae</taxon>
        <taxon>Umboniibacter</taxon>
    </lineage>
</organism>
<evidence type="ECO:0000256" key="6">
    <source>
        <dbReference type="ARBA" id="ARBA00022842"/>
    </source>
</evidence>
<dbReference type="GO" id="GO:0005524">
    <property type="term" value="F:ATP binding"/>
    <property type="evidence" value="ECO:0007669"/>
    <property type="project" value="UniProtKB-KW"/>
</dbReference>
<protein>
    <submittedName>
        <fullName evidence="11">Glutamine synthetase</fullName>
    </submittedName>
</protein>
<dbReference type="GO" id="GO:0006542">
    <property type="term" value="P:glutamine biosynthetic process"/>
    <property type="evidence" value="ECO:0007669"/>
    <property type="project" value="InterPro"/>
</dbReference>
<dbReference type="Proteomes" id="UP000267187">
    <property type="component" value="Unassembled WGS sequence"/>
</dbReference>
<comment type="similarity">
    <text evidence="2 7 8">Belongs to the glutamine synthetase family.</text>
</comment>
<evidence type="ECO:0000259" key="9">
    <source>
        <dbReference type="PROSITE" id="PS51986"/>
    </source>
</evidence>
<evidence type="ECO:0000256" key="4">
    <source>
        <dbReference type="ARBA" id="ARBA00022741"/>
    </source>
</evidence>
<comment type="caution">
    <text evidence="11">The sequence shown here is derived from an EMBL/GenBank/DDBJ whole genome shotgun (WGS) entry which is preliminary data.</text>
</comment>
<evidence type="ECO:0000256" key="1">
    <source>
        <dbReference type="ARBA" id="ARBA00001946"/>
    </source>
</evidence>
<dbReference type="PROSITE" id="PS51986">
    <property type="entry name" value="GS_BETA_GRASP"/>
    <property type="match status" value="1"/>
</dbReference>
<dbReference type="PANTHER" id="PTHR43785:SF3">
    <property type="entry name" value="GS CATALYTIC DOMAIN-CONTAINING PROTEIN"/>
    <property type="match status" value="1"/>
</dbReference>
<dbReference type="SUPFAM" id="SSF54368">
    <property type="entry name" value="Glutamine synthetase, N-terminal domain"/>
    <property type="match status" value="1"/>
</dbReference>
<evidence type="ECO:0000256" key="5">
    <source>
        <dbReference type="ARBA" id="ARBA00022840"/>
    </source>
</evidence>
<dbReference type="AlphaFoldDB" id="A0A3M0ACK8"/>